<feature type="compositionally biased region" description="Low complexity" evidence="11">
    <location>
        <begin position="1102"/>
        <end position="1112"/>
    </location>
</feature>
<gene>
    <name evidence="13" type="ORF">SPSK_03869</name>
</gene>
<dbReference type="Pfam" id="PF00069">
    <property type="entry name" value="Pkinase"/>
    <property type="match status" value="2"/>
</dbReference>
<organism evidence="13 14">
    <name type="scientific">Sporothrix schenckii 1099-18</name>
    <dbReference type="NCBI Taxonomy" id="1397361"/>
    <lineage>
        <taxon>Eukaryota</taxon>
        <taxon>Fungi</taxon>
        <taxon>Dikarya</taxon>
        <taxon>Ascomycota</taxon>
        <taxon>Pezizomycotina</taxon>
        <taxon>Sordariomycetes</taxon>
        <taxon>Sordariomycetidae</taxon>
        <taxon>Ophiostomatales</taxon>
        <taxon>Ophiostomataceae</taxon>
        <taxon>Sporothrix</taxon>
    </lineage>
</organism>
<dbReference type="PROSITE" id="PS50011">
    <property type="entry name" value="PROTEIN_KINASE_DOM"/>
    <property type="match status" value="1"/>
</dbReference>
<evidence type="ECO:0000259" key="12">
    <source>
        <dbReference type="PROSITE" id="PS50011"/>
    </source>
</evidence>
<dbReference type="GO" id="GO:0001558">
    <property type="term" value="P:regulation of cell growth"/>
    <property type="evidence" value="ECO:0007669"/>
    <property type="project" value="UniProtKB-ARBA"/>
</dbReference>
<feature type="compositionally biased region" description="Gly residues" evidence="11">
    <location>
        <begin position="1391"/>
        <end position="1401"/>
    </location>
</feature>
<keyword evidence="3" id="KW-0808">Transferase</keyword>
<evidence type="ECO:0000256" key="3">
    <source>
        <dbReference type="ARBA" id="ARBA00022679"/>
    </source>
</evidence>
<feature type="compositionally biased region" description="Basic and acidic residues" evidence="11">
    <location>
        <begin position="742"/>
        <end position="755"/>
    </location>
</feature>
<feature type="region of interest" description="Disordered" evidence="11">
    <location>
        <begin position="1177"/>
        <end position="1238"/>
    </location>
</feature>
<feature type="compositionally biased region" description="Low complexity" evidence="11">
    <location>
        <begin position="341"/>
        <end position="357"/>
    </location>
</feature>
<evidence type="ECO:0000256" key="7">
    <source>
        <dbReference type="ARBA" id="ARBA00047899"/>
    </source>
</evidence>
<feature type="region of interest" description="Disordered" evidence="11">
    <location>
        <begin position="22"/>
        <end position="66"/>
    </location>
</feature>
<dbReference type="GO" id="GO:0042149">
    <property type="term" value="P:cellular response to glucose starvation"/>
    <property type="evidence" value="ECO:0007669"/>
    <property type="project" value="UniProtKB-ARBA"/>
</dbReference>
<feature type="compositionally biased region" description="Low complexity" evidence="11">
    <location>
        <begin position="1180"/>
        <end position="1196"/>
    </location>
</feature>
<proteinExistence type="predicted"/>
<comment type="catalytic activity">
    <reaction evidence="8">
        <text>L-seryl-[protein] + ATP = O-phospho-L-seryl-[protein] + ADP + H(+)</text>
        <dbReference type="Rhea" id="RHEA:17989"/>
        <dbReference type="Rhea" id="RHEA-COMP:9863"/>
        <dbReference type="Rhea" id="RHEA-COMP:11604"/>
        <dbReference type="ChEBI" id="CHEBI:15378"/>
        <dbReference type="ChEBI" id="CHEBI:29999"/>
        <dbReference type="ChEBI" id="CHEBI:30616"/>
        <dbReference type="ChEBI" id="CHEBI:83421"/>
        <dbReference type="ChEBI" id="CHEBI:456216"/>
        <dbReference type="EC" id="2.7.11.1"/>
    </reaction>
</comment>
<dbReference type="Gene3D" id="1.10.510.10">
    <property type="entry name" value="Transferase(Phosphotransferase) domain 1"/>
    <property type="match status" value="1"/>
</dbReference>
<feature type="region of interest" description="Disordered" evidence="11">
    <location>
        <begin position="797"/>
        <end position="860"/>
    </location>
</feature>
<feature type="compositionally biased region" description="Acidic residues" evidence="11">
    <location>
        <begin position="387"/>
        <end position="398"/>
    </location>
</feature>
<dbReference type="Gene3D" id="3.30.200.20">
    <property type="entry name" value="Phosphorylase Kinase, domain 1"/>
    <property type="match status" value="1"/>
</dbReference>
<feature type="compositionally biased region" description="Low complexity" evidence="11">
    <location>
        <begin position="807"/>
        <end position="817"/>
    </location>
</feature>
<feature type="domain" description="Protein kinase" evidence="12">
    <location>
        <begin position="143"/>
        <end position="690"/>
    </location>
</feature>
<evidence type="ECO:0000256" key="9">
    <source>
        <dbReference type="PIRSR" id="PIRSR630616-2"/>
    </source>
</evidence>
<feature type="compositionally biased region" description="Low complexity" evidence="11">
    <location>
        <begin position="22"/>
        <end position="34"/>
    </location>
</feature>
<dbReference type="OrthoDB" id="68483at2759"/>
<keyword evidence="6 9" id="KW-0067">ATP-binding</keyword>
<dbReference type="InterPro" id="IPR000719">
    <property type="entry name" value="Prot_kinase_dom"/>
</dbReference>
<dbReference type="PANTHER" id="PTHR24350">
    <property type="entry name" value="SERINE/THREONINE-PROTEIN KINASE IAL-RELATED"/>
    <property type="match status" value="1"/>
</dbReference>
<dbReference type="RefSeq" id="XP_016585707.1">
    <property type="nucleotide sequence ID" value="XM_016730684.1"/>
</dbReference>
<dbReference type="EMBL" id="AXCR01000010">
    <property type="protein sequence ID" value="KJR83031.1"/>
    <property type="molecule type" value="Genomic_DNA"/>
</dbReference>
<evidence type="ECO:0000256" key="1">
    <source>
        <dbReference type="ARBA" id="ARBA00012513"/>
    </source>
</evidence>
<name>A0A0F2M4C9_SPOSC</name>
<feature type="region of interest" description="Disordered" evidence="11">
    <location>
        <begin position="89"/>
        <end position="122"/>
    </location>
</feature>
<evidence type="ECO:0000256" key="11">
    <source>
        <dbReference type="SAM" id="MobiDB-lite"/>
    </source>
</evidence>
<dbReference type="InterPro" id="IPR017441">
    <property type="entry name" value="Protein_kinase_ATP_BS"/>
</dbReference>
<evidence type="ECO:0000256" key="6">
    <source>
        <dbReference type="ARBA" id="ARBA00022840"/>
    </source>
</evidence>
<feature type="compositionally biased region" description="Low complexity" evidence="11">
    <location>
        <begin position="1329"/>
        <end position="1344"/>
    </location>
</feature>
<dbReference type="GeneID" id="27665961"/>
<feature type="region of interest" description="Disordered" evidence="11">
    <location>
        <begin position="876"/>
        <end position="932"/>
    </location>
</feature>
<feature type="region of interest" description="Disordered" evidence="11">
    <location>
        <begin position="1077"/>
        <end position="1117"/>
    </location>
</feature>
<keyword evidence="5 13" id="KW-0418">Kinase</keyword>
<dbReference type="GO" id="GO:0005524">
    <property type="term" value="F:ATP binding"/>
    <property type="evidence" value="ECO:0007669"/>
    <property type="project" value="UniProtKB-UniRule"/>
</dbReference>
<comment type="caution">
    <text evidence="13">The sequence shown here is derived from an EMBL/GenBank/DDBJ whole genome shotgun (WGS) entry which is preliminary data.</text>
</comment>
<dbReference type="Proteomes" id="UP000033710">
    <property type="component" value="Unassembled WGS sequence"/>
</dbReference>
<feature type="compositionally biased region" description="Low complexity" evidence="11">
    <location>
        <begin position="51"/>
        <end position="66"/>
    </location>
</feature>
<dbReference type="GO" id="GO:0004674">
    <property type="term" value="F:protein serine/threonine kinase activity"/>
    <property type="evidence" value="ECO:0007669"/>
    <property type="project" value="UniProtKB-KW"/>
</dbReference>
<accession>A0A0F2M4C9</accession>
<evidence type="ECO:0000256" key="2">
    <source>
        <dbReference type="ARBA" id="ARBA00022527"/>
    </source>
</evidence>
<dbReference type="InterPro" id="IPR011009">
    <property type="entry name" value="Kinase-like_dom_sf"/>
</dbReference>
<feature type="compositionally biased region" description="Low complexity" evidence="11">
    <location>
        <begin position="884"/>
        <end position="899"/>
    </location>
</feature>
<comment type="catalytic activity">
    <reaction evidence="7">
        <text>L-threonyl-[protein] + ATP = O-phospho-L-threonyl-[protein] + ADP + H(+)</text>
        <dbReference type="Rhea" id="RHEA:46608"/>
        <dbReference type="Rhea" id="RHEA-COMP:11060"/>
        <dbReference type="Rhea" id="RHEA-COMP:11605"/>
        <dbReference type="ChEBI" id="CHEBI:15378"/>
        <dbReference type="ChEBI" id="CHEBI:30013"/>
        <dbReference type="ChEBI" id="CHEBI:30616"/>
        <dbReference type="ChEBI" id="CHEBI:61977"/>
        <dbReference type="ChEBI" id="CHEBI:456216"/>
        <dbReference type="EC" id="2.7.11.1"/>
    </reaction>
</comment>
<dbReference type="KEGG" id="ssck:SPSK_03869"/>
<feature type="compositionally biased region" description="Polar residues" evidence="11">
    <location>
        <begin position="1218"/>
        <end position="1238"/>
    </location>
</feature>
<evidence type="ECO:0000313" key="14">
    <source>
        <dbReference type="Proteomes" id="UP000033710"/>
    </source>
</evidence>
<dbReference type="VEuPathDB" id="FungiDB:SPSK_03869"/>
<evidence type="ECO:0000256" key="5">
    <source>
        <dbReference type="ARBA" id="ARBA00022777"/>
    </source>
</evidence>
<sequence>MEPEHPRPSRPHHHPHLLNLLPVTSVSSPSSPQPGAGLRATGVTPASSPGVVSPQQHSHSSPHVPTMASMLSATSASAALAAAAGSSSASATVHPLPGTAVSTPPSGISHEHSPGTPRQPVRETHIATVDRDFTTGRKTINEYQVLEEIGRGQHGKVKLAQDRRDQRMVAIKIIPRLSKTRRLGKVSAVDPQQNTKREIAILKKIRHENIVALLEVIDDPELQKIYMVLEYVERGEMTWRKKGLPNICYFERYRFEQGVHGHELAPGECNWHAVLERKATIRALKDARANGTPLPVNEWTTVYHVSADDEDGQPPWWYVPSTGLGPDASLLESHPISRATSRAPSRIASSVSVASAPTRQSYSSDASPLSYMAQDGGDRHTLNFVADNDDDDDDDDAFGGDGGSQTPGLLHPANAMSSALDGSMFGAYVDDSSRQRQRSPSIADSVMSHLSGIDFNSMVHDPYADDFSYVPCFNIHQARIAFRDTVLGLEYLHYHGVVHRDIKPANLLWSKGFHVKISDFGVSYFGRPIRDGEPDVTVSEAEARNFDDDRELSKTVGTPAFFAPELCYTDIDTEPPRVSEQIDVWSLGVTLYCLLYARIPFLAEDEFSMFRKIATEEAYIPKRRLKPVGIYTDPTGSSLYSRTNVHPYRSDAEPEYEEISDSLLDLLRKMLIKNPDKRIRLKDIKRHPWVTEDLPNVAAWLSDTDPARDQDRTIHVDEEEIGDAVVPLNFLQRARSAVKRAVDKVMHSRPERDESAAPSSTRARAASSAASSSRAVAGDQAAAALSSQPINILPATLQHHNSTGSPGNSNHGHVFGFGNHGHSHSHGHMHSYSQGHQPASSSPLGFHHYHTSNNPRDARRKSLHKAEVNDYFATVTQLPPVPGAPGTTTTASAATAADSPRQDHPLAQSQTASPYASPDERTPHSEFPPSQLQQLTLPETSATEPAVQLPPAMLEMPVASTNNTVYNYNIDGSGEASPATPPSRPMTRHVHSRSISNAILSRASILRDIQTVPPTPTAVLPLDASTSGRRTREVRSASSADITFNARTRSVDRAGIVFVNPDKRAEALVGLSVANAPGSMQQPSLHLSTSTVGSDETETETETLTQTQPQAQMQTRPETQTQAQTLVERPATAHRVQDIVANDATTAVGRGKSNSLSALPNTNSSVDASAVPLTNAGLDTTAAPTSATTTSSSSVSLEEGFNQTPLTSPSEKTHHSFVHSTNSTTSAGSSQPGHRKGSSNAMMTMVFQSDPSLPALLSGASSVSNDVEGEFLGNPGVVGGPGDVSDSLTPPALLGKEPAAFPLVGLKDQQGWGSGGAIPVEIDNTAATAGAAATGRSTSTSSRTPLATPVRGNSRCFTDEDDDSDSDGGIMMAKAKKKVTAFGPMPGSGGSGFGGSGGFAGSGSRTTHMARRRDTSTSIGSTDTAKKVGLGTTTTTGDN</sequence>
<feature type="region of interest" description="Disordered" evidence="11">
    <location>
        <begin position="742"/>
        <end position="773"/>
    </location>
</feature>
<feature type="compositionally biased region" description="Low complexity" evidence="11">
    <location>
        <begin position="756"/>
        <end position="773"/>
    </location>
</feature>
<reference evidence="13 14" key="1">
    <citation type="journal article" date="2014" name="BMC Genomics">
        <title>Comparative genomics of the major fungal agents of human and animal Sporotrichosis: Sporothrix schenckii and Sporothrix brasiliensis.</title>
        <authorList>
            <person name="Teixeira M.M."/>
            <person name="de Almeida L.G."/>
            <person name="Kubitschek-Barreira P."/>
            <person name="Alves F.L."/>
            <person name="Kioshima E.S."/>
            <person name="Abadio A.K."/>
            <person name="Fernandes L."/>
            <person name="Derengowski L.S."/>
            <person name="Ferreira K.S."/>
            <person name="Souza R.C."/>
            <person name="Ruiz J.C."/>
            <person name="de Andrade N.C."/>
            <person name="Paes H.C."/>
            <person name="Nicola A.M."/>
            <person name="Albuquerque P."/>
            <person name="Gerber A.L."/>
            <person name="Martins V.P."/>
            <person name="Peconick L.D."/>
            <person name="Neto A.V."/>
            <person name="Chaucanez C.B."/>
            <person name="Silva P.A."/>
            <person name="Cunha O.L."/>
            <person name="de Oliveira F.F."/>
            <person name="dos Santos T.C."/>
            <person name="Barros A.L."/>
            <person name="Soares M.A."/>
            <person name="de Oliveira L.M."/>
            <person name="Marini M.M."/>
            <person name="Villalobos-Duno H."/>
            <person name="Cunha M.M."/>
            <person name="de Hoog S."/>
            <person name="da Silveira J.F."/>
            <person name="Henrissat B."/>
            <person name="Nino-Vega G.A."/>
            <person name="Cisalpino P.S."/>
            <person name="Mora-Montes H.M."/>
            <person name="Almeida S.R."/>
            <person name="Stajich J.E."/>
            <person name="Lopes-Bezerra L.M."/>
            <person name="Vasconcelos A.T."/>
            <person name="Felipe M.S."/>
        </authorList>
    </citation>
    <scope>NUCLEOTIDE SEQUENCE [LARGE SCALE GENOMIC DNA]</scope>
    <source>
        <strain evidence="13 14">1099-18</strain>
    </source>
</reference>
<feature type="region of interest" description="Disordered" evidence="11">
    <location>
        <begin position="337"/>
        <end position="413"/>
    </location>
</feature>
<reference evidence="13 14" key="2">
    <citation type="journal article" date="2015" name="Eukaryot. Cell">
        <title>Asexual propagation of a virulent clone complex in a human and feline outbreak of sporotrichosis.</title>
        <authorList>
            <person name="Teixeira Mde M."/>
            <person name="Rodrigues A.M."/>
            <person name="Tsui C.K."/>
            <person name="de Almeida L.G."/>
            <person name="Van Diepeningen A.D."/>
            <person name="van den Ende B.G."/>
            <person name="Fernandes G.F."/>
            <person name="Kano R."/>
            <person name="Hamelin R.C."/>
            <person name="Lopes-Bezerra L.M."/>
            <person name="Vasconcelos A.T."/>
            <person name="de Hoog S."/>
            <person name="de Camargo Z.P."/>
            <person name="Felipe M.S."/>
        </authorList>
    </citation>
    <scope>NUCLEOTIDE SEQUENCE [LARGE SCALE GENOMIC DNA]</scope>
    <source>
        <strain evidence="13 14">1099-18</strain>
    </source>
</reference>
<evidence type="ECO:0000256" key="4">
    <source>
        <dbReference type="ARBA" id="ARBA00022741"/>
    </source>
</evidence>
<evidence type="ECO:0000256" key="10">
    <source>
        <dbReference type="PROSITE-ProRule" id="PRU10141"/>
    </source>
</evidence>
<feature type="compositionally biased region" description="Polar residues" evidence="11">
    <location>
        <begin position="1078"/>
        <end position="1094"/>
    </location>
</feature>
<dbReference type="InterPro" id="IPR030616">
    <property type="entry name" value="Aur-like"/>
</dbReference>
<dbReference type="SUPFAM" id="SSF56112">
    <property type="entry name" value="Protein kinase-like (PK-like)"/>
    <property type="match status" value="1"/>
</dbReference>
<feature type="region of interest" description="Disordered" evidence="11">
    <location>
        <begin position="1391"/>
        <end position="1439"/>
    </location>
</feature>
<keyword evidence="2" id="KW-0723">Serine/threonine-protein kinase</keyword>
<dbReference type="FunFam" id="3.30.200.20:FF:000206">
    <property type="entry name" value="Serine/threonine-protein kinase Ssp1"/>
    <property type="match status" value="1"/>
</dbReference>
<evidence type="ECO:0000256" key="8">
    <source>
        <dbReference type="ARBA" id="ARBA00048679"/>
    </source>
</evidence>
<dbReference type="SMART" id="SM00220">
    <property type="entry name" value="S_TKc"/>
    <property type="match status" value="1"/>
</dbReference>
<protein>
    <recommendedName>
        <fullName evidence="1">non-specific serine/threonine protein kinase</fullName>
        <ecNumber evidence="1">2.7.11.1</ecNumber>
    </recommendedName>
</protein>
<keyword evidence="4 9" id="KW-0547">Nucleotide-binding</keyword>
<feature type="binding site" evidence="9 10">
    <location>
        <position position="172"/>
    </location>
    <ligand>
        <name>ATP</name>
        <dbReference type="ChEBI" id="CHEBI:30616"/>
    </ligand>
</feature>
<dbReference type="FunFam" id="1.10.510.10:FF:000614">
    <property type="entry name" value="Serine/threonine protein kinase, putative"/>
    <property type="match status" value="1"/>
</dbReference>
<feature type="compositionally biased region" description="Polar residues" evidence="11">
    <location>
        <begin position="358"/>
        <end position="367"/>
    </location>
</feature>
<feature type="region of interest" description="Disordered" evidence="11">
    <location>
        <begin position="1329"/>
        <end position="1368"/>
    </location>
</feature>
<evidence type="ECO:0000313" key="13">
    <source>
        <dbReference type="EMBL" id="KJR83031.1"/>
    </source>
</evidence>
<dbReference type="EC" id="2.7.11.1" evidence="1"/>
<feature type="compositionally biased region" description="Polar residues" evidence="11">
    <location>
        <begin position="1201"/>
        <end position="1210"/>
    </location>
</feature>
<dbReference type="PROSITE" id="PS00107">
    <property type="entry name" value="PROTEIN_KINASE_ATP"/>
    <property type="match status" value="1"/>
</dbReference>